<sequence length="238" mass="27000">MSFESNNDLFRPPPYCKRPSRPDDEVFEEDTPLLKLEVSDPSKILQLCEDLTERSTKDLEVKINKCLKSQSDASMVFMINLLNVSEEALVQAITGKILEPIIRTQLSEDTINNLVKYKDNCFICPEVMDPKIQGLIHEIVPEDSGEVVVVPILATERRANVPNTPKSGIFPVYLVCFVNPSRDSIFISKLVNETFRYCLTLLLNTRTRGGVEIEKTVPVFIIRGEKTIFASRRPQRSP</sequence>
<comment type="caution">
    <text evidence="2">The sequence shown here is derived from an EMBL/GenBank/DDBJ whole genome shotgun (WGS) entry which is preliminary data.</text>
</comment>
<accession>A0AAV8YSI7</accession>
<evidence type="ECO:0000313" key="3">
    <source>
        <dbReference type="Proteomes" id="UP001162162"/>
    </source>
</evidence>
<dbReference type="EMBL" id="JAPWTK010000048">
    <property type="protein sequence ID" value="KAJ8954395.1"/>
    <property type="molecule type" value="Genomic_DNA"/>
</dbReference>
<feature type="region of interest" description="Disordered" evidence="1">
    <location>
        <begin position="1"/>
        <end position="23"/>
    </location>
</feature>
<gene>
    <name evidence="2" type="ORF">NQ318_011068</name>
</gene>
<reference evidence="2" key="1">
    <citation type="journal article" date="2023" name="Insect Mol. Biol.">
        <title>Genome sequencing provides insights into the evolution of gene families encoding plant cell wall-degrading enzymes in longhorned beetles.</title>
        <authorList>
            <person name="Shin N.R."/>
            <person name="Okamura Y."/>
            <person name="Kirsch R."/>
            <person name="Pauchet Y."/>
        </authorList>
    </citation>
    <scope>NUCLEOTIDE SEQUENCE</scope>
    <source>
        <strain evidence="2">AMC_N1</strain>
    </source>
</reference>
<evidence type="ECO:0000256" key="1">
    <source>
        <dbReference type="SAM" id="MobiDB-lite"/>
    </source>
</evidence>
<protein>
    <submittedName>
        <fullName evidence="2">Uncharacterized protein</fullName>
    </submittedName>
</protein>
<dbReference type="AlphaFoldDB" id="A0AAV8YSI7"/>
<keyword evidence="3" id="KW-1185">Reference proteome</keyword>
<organism evidence="2 3">
    <name type="scientific">Aromia moschata</name>
    <dbReference type="NCBI Taxonomy" id="1265417"/>
    <lineage>
        <taxon>Eukaryota</taxon>
        <taxon>Metazoa</taxon>
        <taxon>Ecdysozoa</taxon>
        <taxon>Arthropoda</taxon>
        <taxon>Hexapoda</taxon>
        <taxon>Insecta</taxon>
        <taxon>Pterygota</taxon>
        <taxon>Neoptera</taxon>
        <taxon>Endopterygota</taxon>
        <taxon>Coleoptera</taxon>
        <taxon>Polyphaga</taxon>
        <taxon>Cucujiformia</taxon>
        <taxon>Chrysomeloidea</taxon>
        <taxon>Cerambycidae</taxon>
        <taxon>Cerambycinae</taxon>
        <taxon>Callichromatini</taxon>
        <taxon>Aromia</taxon>
    </lineage>
</organism>
<dbReference type="Proteomes" id="UP001162162">
    <property type="component" value="Unassembled WGS sequence"/>
</dbReference>
<evidence type="ECO:0000313" key="2">
    <source>
        <dbReference type="EMBL" id="KAJ8954395.1"/>
    </source>
</evidence>
<proteinExistence type="predicted"/>
<name>A0AAV8YSI7_9CUCU</name>